<evidence type="ECO:0000259" key="8">
    <source>
        <dbReference type="PROSITE" id="PS50048"/>
    </source>
</evidence>
<dbReference type="CDD" id="cd12148">
    <property type="entry name" value="fungal_TF_MHR"/>
    <property type="match status" value="1"/>
</dbReference>
<dbReference type="InterPro" id="IPR052478">
    <property type="entry name" value="Metabolite_Synth_Reg"/>
</dbReference>
<dbReference type="InterPro" id="IPR007219">
    <property type="entry name" value="XnlR_reg_dom"/>
</dbReference>
<keyword evidence="1" id="KW-0479">Metal-binding</keyword>
<feature type="region of interest" description="Disordered" evidence="7">
    <location>
        <begin position="1"/>
        <end position="41"/>
    </location>
</feature>
<evidence type="ECO:0000256" key="6">
    <source>
        <dbReference type="ARBA" id="ARBA00023242"/>
    </source>
</evidence>
<evidence type="ECO:0000313" key="9">
    <source>
        <dbReference type="EMBL" id="KIW44910.1"/>
    </source>
</evidence>
<dbReference type="GO" id="GO:0008270">
    <property type="term" value="F:zinc ion binding"/>
    <property type="evidence" value="ECO:0007669"/>
    <property type="project" value="InterPro"/>
</dbReference>
<feature type="region of interest" description="Disordered" evidence="7">
    <location>
        <begin position="74"/>
        <end position="108"/>
    </location>
</feature>
<dbReference type="HOGENOM" id="CLU_019691_0_0_1"/>
<keyword evidence="2" id="KW-0862">Zinc</keyword>
<reference evidence="9 10" key="1">
    <citation type="submission" date="2015-01" db="EMBL/GenBank/DDBJ databases">
        <title>The Genome Sequence of Exophiala oligosperma CBS72588.</title>
        <authorList>
            <consortium name="The Broad Institute Genomics Platform"/>
            <person name="Cuomo C."/>
            <person name="de Hoog S."/>
            <person name="Gorbushina A."/>
            <person name="Stielow B."/>
            <person name="Teixiera M."/>
            <person name="Abouelleil A."/>
            <person name="Chapman S.B."/>
            <person name="Priest M."/>
            <person name="Young S.K."/>
            <person name="Wortman J."/>
            <person name="Nusbaum C."/>
            <person name="Birren B."/>
        </authorList>
    </citation>
    <scope>NUCLEOTIDE SEQUENCE [LARGE SCALE GENOMIC DNA]</scope>
    <source>
        <strain evidence="9 10">CBS 72588</strain>
    </source>
</reference>
<dbReference type="VEuPathDB" id="FungiDB:PV06_03346"/>
<name>A0A0D2DR55_9EURO</name>
<dbReference type="InterPro" id="IPR001138">
    <property type="entry name" value="Zn2Cys6_DnaBD"/>
</dbReference>
<dbReference type="PROSITE" id="PS00463">
    <property type="entry name" value="ZN2_CY6_FUNGAL_1"/>
    <property type="match status" value="1"/>
</dbReference>
<dbReference type="EMBL" id="KN847334">
    <property type="protein sequence ID" value="KIW44910.1"/>
    <property type="molecule type" value="Genomic_DNA"/>
</dbReference>
<sequence length="623" mass="68757">MTPVPPSSSSPRSHLDRPGRGGEDGDGSIKRRVRTKQACEPCRRRRRKCNGRFPCGQCIGYSYRCTYVGGPPDNVEDQTVEAENDDGKEGESNGQKHNPPQPKPFASEIYNHDTTSAAVVAQESPERRESRASRFRPTVDTVKGRFSNAHSGIAMPRRLGQTMNLATHIRFHSYGWNLNTRLEPTAFVAPAACRLLTFQDLTFYSRIFFQVVDPVYHFLDQQRFVEQCAQYWTSEKENLADLEAVVCGVVALGSFFADTPAAVESSLIEHAKQILDIGCAYAPGRVSMTQIAGWILRTLYLRLTTRPHLSWFASCSTMHIAEAMGLHVNLQDADLISKESGNVTSSSEVTTSRADLLGCAVFLNMLISAEYGRSRVILQDATEPTSPSRSNVMDLCDIMVRLESTLTQEARTKILTRLSTLPLEPPIFGLLKTDVTIHLFRRHLHSYQEKLNSEEAAVLLSIIKDGLSAARDLIPQRQAWWNVLSTPFQSLMTLLAIDTDESLSMIEDTISVLGLVYNTFPTHLAGEVLQTAQLLIQGLEKRKIRQAQMLSKAYSDTQSTIDTPSCSNASSAAPALAVDQAEAVFDNWLTGDMSWNWLATSSNGPLGVGTANADAADNMFGLG</sequence>
<dbReference type="GO" id="GO:0009410">
    <property type="term" value="P:response to xenobiotic stimulus"/>
    <property type="evidence" value="ECO:0007669"/>
    <property type="project" value="TreeGrafter"/>
</dbReference>
<evidence type="ECO:0000256" key="4">
    <source>
        <dbReference type="ARBA" id="ARBA00023125"/>
    </source>
</evidence>
<accession>A0A0D2DR55</accession>
<dbReference type="SMART" id="SM00066">
    <property type="entry name" value="GAL4"/>
    <property type="match status" value="1"/>
</dbReference>
<protein>
    <recommendedName>
        <fullName evidence="8">Zn(2)-C6 fungal-type domain-containing protein</fullName>
    </recommendedName>
</protein>
<dbReference type="PANTHER" id="PTHR31779">
    <property type="entry name" value="2-NITROPROPANE DIOXYGENASE FAMILY, PUTATIVE (AFU_ORTHOLOGUE AFUA_2G17430)-RELATED"/>
    <property type="match status" value="1"/>
</dbReference>
<keyword evidence="6" id="KW-0539">Nucleus</keyword>
<keyword evidence="3" id="KW-0805">Transcription regulation</keyword>
<dbReference type="RefSeq" id="XP_016265126.1">
    <property type="nucleotide sequence ID" value="XM_016404121.1"/>
</dbReference>
<feature type="compositionally biased region" description="Basic and acidic residues" evidence="7">
    <location>
        <begin position="13"/>
        <end position="29"/>
    </location>
</feature>
<keyword evidence="4" id="KW-0238">DNA-binding</keyword>
<dbReference type="OrthoDB" id="4064873at2759"/>
<evidence type="ECO:0000256" key="7">
    <source>
        <dbReference type="SAM" id="MobiDB-lite"/>
    </source>
</evidence>
<dbReference type="Gene3D" id="4.10.240.10">
    <property type="entry name" value="Zn(2)-C6 fungal-type DNA-binding domain"/>
    <property type="match status" value="1"/>
</dbReference>
<dbReference type="CDD" id="cd00067">
    <property type="entry name" value="GAL4"/>
    <property type="match status" value="1"/>
</dbReference>
<keyword evidence="10" id="KW-1185">Reference proteome</keyword>
<dbReference type="Proteomes" id="UP000053342">
    <property type="component" value="Unassembled WGS sequence"/>
</dbReference>
<dbReference type="GO" id="GO:0000981">
    <property type="term" value="F:DNA-binding transcription factor activity, RNA polymerase II-specific"/>
    <property type="evidence" value="ECO:0007669"/>
    <property type="project" value="InterPro"/>
</dbReference>
<dbReference type="PANTHER" id="PTHR31779:SF3">
    <property type="entry name" value="PROTEIN RDR1"/>
    <property type="match status" value="1"/>
</dbReference>
<feature type="compositionally biased region" description="Acidic residues" evidence="7">
    <location>
        <begin position="74"/>
        <end position="84"/>
    </location>
</feature>
<proteinExistence type="predicted"/>
<feature type="domain" description="Zn(2)-C6 fungal-type" evidence="8">
    <location>
        <begin position="38"/>
        <end position="67"/>
    </location>
</feature>
<evidence type="ECO:0000256" key="5">
    <source>
        <dbReference type="ARBA" id="ARBA00023163"/>
    </source>
</evidence>
<dbReference type="GO" id="GO:0003677">
    <property type="term" value="F:DNA binding"/>
    <property type="evidence" value="ECO:0007669"/>
    <property type="project" value="UniProtKB-KW"/>
</dbReference>
<gene>
    <name evidence="9" type="ORF">PV06_03346</name>
</gene>
<evidence type="ECO:0000313" key="10">
    <source>
        <dbReference type="Proteomes" id="UP000053342"/>
    </source>
</evidence>
<evidence type="ECO:0000256" key="3">
    <source>
        <dbReference type="ARBA" id="ARBA00023015"/>
    </source>
</evidence>
<keyword evidence="5" id="KW-0804">Transcription</keyword>
<dbReference type="GO" id="GO:0006351">
    <property type="term" value="P:DNA-templated transcription"/>
    <property type="evidence" value="ECO:0007669"/>
    <property type="project" value="InterPro"/>
</dbReference>
<dbReference type="GeneID" id="27355420"/>
<dbReference type="Pfam" id="PF00172">
    <property type="entry name" value="Zn_clus"/>
    <property type="match status" value="1"/>
</dbReference>
<dbReference type="PROSITE" id="PS50048">
    <property type="entry name" value="ZN2_CY6_FUNGAL_2"/>
    <property type="match status" value="1"/>
</dbReference>
<dbReference type="AlphaFoldDB" id="A0A0D2DR55"/>
<evidence type="ECO:0000256" key="1">
    <source>
        <dbReference type="ARBA" id="ARBA00022723"/>
    </source>
</evidence>
<evidence type="ECO:0000256" key="2">
    <source>
        <dbReference type="ARBA" id="ARBA00022833"/>
    </source>
</evidence>
<organism evidence="9 10">
    <name type="scientific">Exophiala oligosperma</name>
    <dbReference type="NCBI Taxonomy" id="215243"/>
    <lineage>
        <taxon>Eukaryota</taxon>
        <taxon>Fungi</taxon>
        <taxon>Dikarya</taxon>
        <taxon>Ascomycota</taxon>
        <taxon>Pezizomycotina</taxon>
        <taxon>Eurotiomycetes</taxon>
        <taxon>Chaetothyriomycetidae</taxon>
        <taxon>Chaetothyriales</taxon>
        <taxon>Herpotrichiellaceae</taxon>
        <taxon>Exophiala</taxon>
    </lineage>
</organism>
<dbReference type="Pfam" id="PF04082">
    <property type="entry name" value="Fungal_trans"/>
    <property type="match status" value="1"/>
</dbReference>
<dbReference type="SUPFAM" id="SSF57701">
    <property type="entry name" value="Zn2/Cys6 DNA-binding domain"/>
    <property type="match status" value="1"/>
</dbReference>
<dbReference type="InterPro" id="IPR036864">
    <property type="entry name" value="Zn2-C6_fun-type_DNA-bd_sf"/>
</dbReference>